<evidence type="ECO:0000313" key="2">
    <source>
        <dbReference type="EMBL" id="GIO46073.1"/>
    </source>
</evidence>
<organism evidence="2 3">
    <name type="scientific">Paenibacillus azoreducens</name>
    <dbReference type="NCBI Taxonomy" id="116718"/>
    <lineage>
        <taxon>Bacteria</taxon>
        <taxon>Bacillati</taxon>
        <taxon>Bacillota</taxon>
        <taxon>Bacilli</taxon>
        <taxon>Bacillales</taxon>
        <taxon>Paenibacillaceae</taxon>
        <taxon>Paenibacillus</taxon>
    </lineage>
</organism>
<feature type="transmembrane region" description="Helical" evidence="1">
    <location>
        <begin position="50"/>
        <end position="75"/>
    </location>
</feature>
<dbReference type="Pfam" id="PF12730">
    <property type="entry name" value="ABC2_membrane_4"/>
    <property type="match status" value="1"/>
</dbReference>
<feature type="transmembrane region" description="Helical" evidence="1">
    <location>
        <begin position="215"/>
        <end position="233"/>
    </location>
</feature>
<reference evidence="2 3" key="1">
    <citation type="submission" date="2021-03" db="EMBL/GenBank/DDBJ databases">
        <title>Antimicrobial resistance genes in bacteria isolated from Japanese honey, and their potential for conferring macrolide and lincosamide resistance in the American foulbrood pathogen Paenibacillus larvae.</title>
        <authorList>
            <person name="Okamoto M."/>
            <person name="Kumagai M."/>
            <person name="Kanamori H."/>
            <person name="Takamatsu D."/>
        </authorList>
    </citation>
    <scope>NUCLEOTIDE SEQUENCE [LARGE SCALE GENOMIC DNA]</scope>
    <source>
        <strain evidence="2 3">J34TS1</strain>
    </source>
</reference>
<dbReference type="AlphaFoldDB" id="A0A919YAB0"/>
<dbReference type="PROSITE" id="PS51257">
    <property type="entry name" value="PROKAR_LIPOPROTEIN"/>
    <property type="match status" value="1"/>
</dbReference>
<evidence type="ECO:0000256" key="1">
    <source>
        <dbReference type="SAM" id="Phobius"/>
    </source>
</evidence>
<dbReference type="CDD" id="cd21809">
    <property type="entry name" value="ABC-2_lan_permease-like"/>
    <property type="match status" value="1"/>
</dbReference>
<keyword evidence="3" id="KW-1185">Reference proteome</keyword>
<comment type="caution">
    <text evidence="2">The sequence shown here is derived from an EMBL/GenBank/DDBJ whole genome shotgun (WGS) entry which is preliminary data.</text>
</comment>
<gene>
    <name evidence="2" type="primary">cdd2</name>
    <name evidence="2" type="ORF">J34TS1_08380</name>
</gene>
<dbReference type="EMBL" id="BORT01000002">
    <property type="protein sequence ID" value="GIO46073.1"/>
    <property type="molecule type" value="Genomic_DNA"/>
</dbReference>
<keyword evidence="1" id="KW-0472">Membrane</keyword>
<evidence type="ECO:0000313" key="3">
    <source>
        <dbReference type="Proteomes" id="UP000682811"/>
    </source>
</evidence>
<sequence>MLRSISAEWLKLRHSRISLVLAILPVISLLVGCFNFYFNQAALQNGWYSLWTQVGLFYGEFFLPILIAICCAYVCRLEHANRNWNMAMTSPLPVTFLFTAKLIIVGILIFAAQTLFMLLYWFAGQLLFSFKDAFPAETLIWSFRGWVASLSVAALQLGFSIRIRSFATPIGISLCAVFLGLGLYVLKIGMLSPYSLLSIGMCVLSQQDLSKTENLVFFLMNAVFITLFAGWSIRRLKHKDIASS</sequence>
<keyword evidence="1" id="KW-1133">Transmembrane helix</keyword>
<dbReference type="Proteomes" id="UP000682811">
    <property type="component" value="Unassembled WGS sequence"/>
</dbReference>
<feature type="transmembrane region" description="Helical" evidence="1">
    <location>
        <begin position="143"/>
        <end position="159"/>
    </location>
</feature>
<proteinExistence type="predicted"/>
<protein>
    <submittedName>
        <fullName evidence="2">Multidrug ABC transporter permease</fullName>
    </submittedName>
</protein>
<name>A0A919YAB0_9BACL</name>
<feature type="transmembrane region" description="Helical" evidence="1">
    <location>
        <begin position="96"/>
        <end position="123"/>
    </location>
</feature>
<dbReference type="RefSeq" id="WP_212977130.1">
    <property type="nucleotide sequence ID" value="NZ_AP025343.1"/>
</dbReference>
<keyword evidence="1" id="KW-0812">Transmembrane</keyword>
<feature type="transmembrane region" description="Helical" evidence="1">
    <location>
        <begin position="20"/>
        <end position="38"/>
    </location>
</feature>
<accession>A0A919YAB0</accession>
<feature type="transmembrane region" description="Helical" evidence="1">
    <location>
        <begin position="166"/>
        <end position="186"/>
    </location>
</feature>